<dbReference type="Proteomes" id="UP000517759">
    <property type="component" value="Unassembled WGS sequence"/>
</dbReference>
<organism evidence="3 4">
    <name type="scientific">Methylobacterium brachythecii</name>
    <dbReference type="NCBI Taxonomy" id="1176177"/>
    <lineage>
        <taxon>Bacteria</taxon>
        <taxon>Pseudomonadati</taxon>
        <taxon>Pseudomonadota</taxon>
        <taxon>Alphaproteobacteria</taxon>
        <taxon>Hyphomicrobiales</taxon>
        <taxon>Methylobacteriaceae</taxon>
        <taxon>Methylobacterium</taxon>
    </lineage>
</organism>
<evidence type="ECO:0000256" key="1">
    <source>
        <dbReference type="SAM" id="MobiDB-lite"/>
    </source>
</evidence>
<gene>
    <name evidence="2" type="ORF">GCM10007884_49430</name>
    <name evidence="3" type="ORF">GGR33_005221</name>
</gene>
<evidence type="ECO:0000313" key="4">
    <source>
        <dbReference type="Proteomes" id="UP000517759"/>
    </source>
</evidence>
<dbReference type="Proteomes" id="UP001156881">
    <property type="component" value="Unassembled WGS sequence"/>
</dbReference>
<reference evidence="2" key="1">
    <citation type="journal article" date="2014" name="Int. J. Syst. Evol. Microbiol.">
        <title>Complete genome of a new Firmicutes species belonging to the dominant human colonic microbiota ('Ruminococcus bicirculans') reveals two chromosomes and a selective capacity to utilize plant glucans.</title>
        <authorList>
            <consortium name="NISC Comparative Sequencing Program"/>
            <person name="Wegmann U."/>
            <person name="Louis P."/>
            <person name="Goesmann A."/>
            <person name="Henrissat B."/>
            <person name="Duncan S.H."/>
            <person name="Flint H.J."/>
        </authorList>
    </citation>
    <scope>NUCLEOTIDE SEQUENCE</scope>
    <source>
        <strain evidence="2">NBRC 107710</strain>
    </source>
</reference>
<dbReference type="RefSeq" id="WP_183514942.1">
    <property type="nucleotide sequence ID" value="NZ_BSPG01000063.1"/>
</dbReference>
<reference evidence="2" key="4">
    <citation type="submission" date="2023-01" db="EMBL/GenBank/DDBJ databases">
        <title>Draft genome sequence of Methylobacterium brachythecii strain NBRC 107710.</title>
        <authorList>
            <person name="Sun Q."/>
            <person name="Mori K."/>
        </authorList>
    </citation>
    <scope>NUCLEOTIDE SEQUENCE</scope>
    <source>
        <strain evidence="2">NBRC 107710</strain>
    </source>
</reference>
<dbReference type="AlphaFoldDB" id="A0A7W6APP3"/>
<reference evidence="5" key="2">
    <citation type="journal article" date="2019" name="Int. J. Syst. Evol. Microbiol.">
        <title>The Global Catalogue of Microorganisms (GCM) 10K type strain sequencing project: providing services to taxonomists for standard genome sequencing and annotation.</title>
        <authorList>
            <consortium name="The Broad Institute Genomics Platform"/>
            <consortium name="The Broad Institute Genome Sequencing Center for Infectious Disease"/>
            <person name="Wu L."/>
            <person name="Ma J."/>
        </authorList>
    </citation>
    <scope>NUCLEOTIDE SEQUENCE [LARGE SCALE GENOMIC DNA]</scope>
    <source>
        <strain evidence="5">NBRC 107710</strain>
    </source>
</reference>
<dbReference type="EMBL" id="JACIDN010000018">
    <property type="protein sequence ID" value="MBB3905679.1"/>
    <property type="molecule type" value="Genomic_DNA"/>
</dbReference>
<keyword evidence="5" id="KW-1185">Reference proteome</keyword>
<dbReference type="EMBL" id="BSPG01000063">
    <property type="protein sequence ID" value="GLS46943.1"/>
    <property type="molecule type" value="Genomic_DNA"/>
</dbReference>
<comment type="caution">
    <text evidence="3">The sequence shown here is derived from an EMBL/GenBank/DDBJ whole genome shotgun (WGS) entry which is preliminary data.</text>
</comment>
<evidence type="ECO:0000313" key="2">
    <source>
        <dbReference type="EMBL" id="GLS46943.1"/>
    </source>
</evidence>
<evidence type="ECO:0000313" key="3">
    <source>
        <dbReference type="EMBL" id="MBB3905679.1"/>
    </source>
</evidence>
<sequence length="104" mass="11486">MEATTLAKLQTLRTEANSLRDAFDAFAHRLDALITEQTPKDAPPASSDDWKRDDGRLNDQGVAAMEAMFEAGRTVTEIAKEFDITVSAASHRKRIWQAKPAAAR</sequence>
<protein>
    <submittedName>
        <fullName evidence="3">Uncharacterized protein</fullName>
    </submittedName>
</protein>
<name>A0A7W6APP3_9HYPH</name>
<feature type="region of interest" description="Disordered" evidence="1">
    <location>
        <begin position="34"/>
        <end position="56"/>
    </location>
</feature>
<proteinExistence type="predicted"/>
<accession>A0A7W6APP3</accession>
<evidence type="ECO:0000313" key="5">
    <source>
        <dbReference type="Proteomes" id="UP001156881"/>
    </source>
</evidence>
<reference evidence="3 4" key="3">
    <citation type="submission" date="2020-08" db="EMBL/GenBank/DDBJ databases">
        <title>Genomic Encyclopedia of Type Strains, Phase IV (KMG-IV): sequencing the most valuable type-strain genomes for metagenomic binning, comparative biology and taxonomic classification.</title>
        <authorList>
            <person name="Goeker M."/>
        </authorList>
    </citation>
    <scope>NUCLEOTIDE SEQUENCE [LARGE SCALE GENOMIC DNA]</scope>
    <source>
        <strain evidence="3 4">DSM 24105</strain>
    </source>
</reference>